<organism evidence="2">
    <name type="scientific">Rhizophora mucronata</name>
    <name type="common">Asiatic mangrove</name>
    <dbReference type="NCBI Taxonomy" id="61149"/>
    <lineage>
        <taxon>Eukaryota</taxon>
        <taxon>Viridiplantae</taxon>
        <taxon>Streptophyta</taxon>
        <taxon>Embryophyta</taxon>
        <taxon>Tracheophyta</taxon>
        <taxon>Spermatophyta</taxon>
        <taxon>Magnoliopsida</taxon>
        <taxon>eudicotyledons</taxon>
        <taxon>Gunneridae</taxon>
        <taxon>Pentapetalae</taxon>
        <taxon>rosids</taxon>
        <taxon>fabids</taxon>
        <taxon>Malpighiales</taxon>
        <taxon>Rhizophoraceae</taxon>
        <taxon>Rhizophora</taxon>
    </lineage>
</organism>
<dbReference type="AlphaFoldDB" id="A0A2P2NHD4"/>
<proteinExistence type="predicted"/>
<feature type="region of interest" description="Disordered" evidence="1">
    <location>
        <begin position="1"/>
        <end position="29"/>
    </location>
</feature>
<dbReference type="EMBL" id="GGEC01061306">
    <property type="protein sequence ID" value="MBX41790.1"/>
    <property type="molecule type" value="Transcribed_RNA"/>
</dbReference>
<name>A0A2P2NHD4_RHIMU</name>
<reference evidence="2" key="1">
    <citation type="submission" date="2018-02" db="EMBL/GenBank/DDBJ databases">
        <title>Rhizophora mucronata_Transcriptome.</title>
        <authorList>
            <person name="Meera S.P."/>
            <person name="Sreeshan A."/>
            <person name="Augustine A."/>
        </authorList>
    </citation>
    <scope>NUCLEOTIDE SEQUENCE</scope>
    <source>
        <tissue evidence="2">Leaf</tissue>
    </source>
</reference>
<feature type="compositionally biased region" description="Basic residues" evidence="1">
    <location>
        <begin position="18"/>
        <end position="28"/>
    </location>
</feature>
<protein>
    <submittedName>
        <fullName evidence="2">Uncharacterized protein</fullName>
    </submittedName>
</protein>
<evidence type="ECO:0000313" key="2">
    <source>
        <dbReference type="EMBL" id="MBX41790.1"/>
    </source>
</evidence>
<evidence type="ECO:0000256" key="1">
    <source>
        <dbReference type="SAM" id="MobiDB-lite"/>
    </source>
</evidence>
<sequence>MAPPPSKKNESYQDGRTTQRRKSLRKPSRQIVVKPFLADGAICRRHHSHLREEKVHSHACA</sequence>
<accession>A0A2P2NHD4</accession>